<evidence type="ECO:0000256" key="5">
    <source>
        <dbReference type="SAM" id="Coils"/>
    </source>
</evidence>
<dbReference type="PANTHER" id="PTHR10751">
    <property type="entry name" value="GUANYLATE BINDING PROTEIN"/>
    <property type="match status" value="1"/>
</dbReference>
<feature type="domain" description="GB1/RHD3-type G" evidence="7">
    <location>
        <begin position="58"/>
        <end position="300"/>
    </location>
</feature>
<dbReference type="AlphaFoldDB" id="A0A8B8M8T1"/>
<dbReference type="KEGG" id="aprc:113872065"/>
<dbReference type="FunFam" id="3.40.50.300:FF:000723">
    <property type="entry name" value="Guanylate-binding family protein"/>
    <property type="match status" value="1"/>
</dbReference>
<dbReference type="Gene3D" id="3.40.50.300">
    <property type="entry name" value="P-loop containing nucleotide triphosphate hydrolases"/>
    <property type="match status" value="1"/>
</dbReference>
<dbReference type="InterPro" id="IPR036543">
    <property type="entry name" value="Guanylate-bd_C_sf"/>
</dbReference>
<evidence type="ECO:0000256" key="3">
    <source>
        <dbReference type="ARBA" id="ARBA00023134"/>
    </source>
</evidence>
<dbReference type="Gene3D" id="1.20.5.340">
    <property type="match status" value="1"/>
</dbReference>
<sequence>MIRFFSRGKDNPVDDSPATSPYSPPVTGPARPIRLVYCDEKGRFRMDPEAVAALQLVKEPVGVVSVCGRSRQGKSFILNQLLGRTSGFQVASTHRPCTKGLWLWSAPVRRTALDGTKYNLLLLDSEGIDAYDQTGTYSTQIFSLAVLLSSMFIYNQMGGIDEAALDRLSLVTQMTKHIRVRASGGRSSASELGQFSPVFIWLLRDFYLDLVEDNRKITPRDYLEIALRPVEGSGRDIAAKNEIRDSIRALFPDRECFTLVRPLNNENDLQRLDQISLEKLRSEFQSGLDALTKFVFERARPKQVGATMMTGPVLIGITESYLDALNHGAVPTISSSWQSVEEAECRKAYDSAAEAYMSTLDRSKPPEEIALREAHEAAVRISMEAFTASAVGVGSARMKYESMLQKFLRKAFEDYKRNVYMEADLQCSNAVQSMEKRLRAACNASDAKIDNVAKVLDALLCEYENSIQGPGKWQKLAVFLQQSLEGPVLDLTRRLVEKVESDRSSLNLKCRLIEDKIALLNKRLEASENEKSEYIKRYDDAISDKKKLTDEYMNRMTDLQANRCSLDERCSSLLKTLDSNKQESMDWKRKYEQVLSSQKSGEDQASFEIAALKSRSSAAEARLAAAREQSQSAQEEAEEWKRKYDIAVREAKTALEKAAIVQERTNKQTQLREDALREEFSGILTDKEDKIKEKTAKIEHAEQCLTTLRLELKAAESKIKNYESQILPMKLEIKELTDRLKTENAKAQSYENDVMVSQQEINHLEEKYESEFKRFKVVQERCQNAEKEAVRLAELADKARAEADMVQKEKSEMQKLAMARLAHIERAERKIENLEREKDNLEDELQRVRDSENNAVVRISTLEEKVGQREKDIDSLLEKDGTHRRNNAQILEQLLETEREACAQANNRADALSLQLQSAQAKIDSLHQELTKFRLNETILDNKLQTTSHGKRLRVDDDIGAESVQDMDTSPRILRGTKRSKSSSSPFKFTPPEDVGSIGGDEDNLSRQTNEEDYRKFTVQKLKQELTKHNFGDRLLELRNPNKKAILALYEKCVLQKS</sequence>
<dbReference type="GO" id="GO:0003924">
    <property type="term" value="F:GTPase activity"/>
    <property type="evidence" value="ECO:0007669"/>
    <property type="project" value="InterPro"/>
</dbReference>
<dbReference type="SUPFAM" id="SSF57997">
    <property type="entry name" value="Tropomyosin"/>
    <property type="match status" value="1"/>
</dbReference>
<dbReference type="Pfam" id="PF02841">
    <property type="entry name" value="GBP_C"/>
    <property type="match status" value="1"/>
</dbReference>
<dbReference type="InterPro" id="IPR027417">
    <property type="entry name" value="P-loop_NTPase"/>
</dbReference>
<dbReference type="Proteomes" id="UP000694853">
    <property type="component" value="Unplaced"/>
</dbReference>
<keyword evidence="3" id="KW-0342">GTP-binding</keyword>
<dbReference type="InterPro" id="IPR030386">
    <property type="entry name" value="G_GB1_RHD3_dom"/>
</dbReference>
<accession>A0A8B8M8T1</accession>
<evidence type="ECO:0000256" key="4">
    <source>
        <dbReference type="PROSITE-ProRule" id="PRU01052"/>
    </source>
</evidence>
<feature type="coiled-coil region" evidence="5">
    <location>
        <begin position="684"/>
        <end position="936"/>
    </location>
</feature>
<feature type="region of interest" description="Disordered" evidence="6">
    <location>
        <begin position="1"/>
        <end position="27"/>
    </location>
</feature>
<comment type="similarity">
    <text evidence="4">Belongs to the TRAFAC class dynamin-like GTPase superfamily. GB1/RHD3 GTPase family.</text>
</comment>
<dbReference type="CDD" id="cd01851">
    <property type="entry name" value="GBP"/>
    <property type="match status" value="1"/>
</dbReference>
<dbReference type="RefSeq" id="XP_027365096.1">
    <property type="nucleotide sequence ID" value="XM_027509295.1"/>
</dbReference>
<gene>
    <name evidence="9" type="primary">LOC113872065</name>
</gene>
<dbReference type="InterPro" id="IPR003191">
    <property type="entry name" value="Guanylate-bd/ATL_C"/>
</dbReference>
<dbReference type="SUPFAM" id="SSF48340">
    <property type="entry name" value="Interferon-induced guanylate-binding protein 1 (GBP1), C-terminal domain"/>
    <property type="match status" value="1"/>
</dbReference>
<keyword evidence="2" id="KW-0378">Hydrolase</keyword>
<dbReference type="GO" id="GO:0005525">
    <property type="term" value="F:GTP binding"/>
    <property type="evidence" value="ECO:0007669"/>
    <property type="project" value="UniProtKB-KW"/>
</dbReference>
<dbReference type="SUPFAM" id="SSF52540">
    <property type="entry name" value="P-loop containing nucleoside triphosphate hydrolases"/>
    <property type="match status" value="1"/>
</dbReference>
<evidence type="ECO:0000256" key="6">
    <source>
        <dbReference type="SAM" id="MobiDB-lite"/>
    </source>
</evidence>
<feature type="coiled-coil region" evidence="5">
    <location>
        <begin position="510"/>
        <end position="544"/>
    </location>
</feature>
<evidence type="ECO:0000259" key="7">
    <source>
        <dbReference type="PROSITE" id="PS51715"/>
    </source>
</evidence>
<dbReference type="FunFam" id="1.20.1000.10:FF:000003">
    <property type="entry name" value="Guanylate-binding family protein"/>
    <property type="match status" value="1"/>
</dbReference>
<feature type="compositionally biased region" description="Low complexity" evidence="6">
    <location>
        <begin position="982"/>
        <end position="992"/>
    </location>
</feature>
<dbReference type="PROSITE" id="PS51715">
    <property type="entry name" value="G_GB1_RHD3"/>
    <property type="match status" value="1"/>
</dbReference>
<protein>
    <submittedName>
        <fullName evidence="9">Guanylate-binding protein 3-like</fullName>
    </submittedName>
</protein>
<feature type="region of interest" description="Disordered" evidence="6">
    <location>
        <begin position="962"/>
        <end position="1010"/>
    </location>
</feature>
<dbReference type="GeneID" id="113872065"/>
<evidence type="ECO:0000313" key="8">
    <source>
        <dbReference type="Proteomes" id="UP000694853"/>
    </source>
</evidence>
<keyword evidence="8" id="KW-1185">Reference proteome</keyword>
<proteinExistence type="inferred from homology"/>
<keyword evidence="5" id="KW-0175">Coiled coil</keyword>
<keyword evidence="1" id="KW-0547">Nucleotide-binding</keyword>
<dbReference type="Pfam" id="PF02263">
    <property type="entry name" value="GBP"/>
    <property type="match status" value="1"/>
</dbReference>
<dbReference type="Gene3D" id="1.20.1000.10">
    <property type="entry name" value="Guanylate-binding protein, C-terminal domain"/>
    <property type="match status" value="1"/>
</dbReference>
<evidence type="ECO:0000313" key="9">
    <source>
        <dbReference type="RefSeq" id="XP_027365096.1"/>
    </source>
</evidence>
<reference evidence="9" key="2">
    <citation type="submission" date="2025-08" db="UniProtKB">
        <authorList>
            <consortium name="RefSeq"/>
        </authorList>
    </citation>
    <scope>IDENTIFICATION</scope>
    <source>
        <tissue evidence="9">Young leaves</tissue>
    </source>
</reference>
<name>A0A8B8M8T1_ABRPR</name>
<dbReference type="OrthoDB" id="2135133at2759"/>
<evidence type="ECO:0000256" key="2">
    <source>
        <dbReference type="ARBA" id="ARBA00022801"/>
    </source>
</evidence>
<dbReference type="InterPro" id="IPR015894">
    <property type="entry name" value="Guanylate-bd_N"/>
</dbReference>
<feature type="coiled-coil region" evidence="5">
    <location>
        <begin position="609"/>
        <end position="657"/>
    </location>
</feature>
<organism evidence="8 9">
    <name type="scientific">Abrus precatorius</name>
    <name type="common">Indian licorice</name>
    <name type="synonym">Glycine abrus</name>
    <dbReference type="NCBI Taxonomy" id="3816"/>
    <lineage>
        <taxon>Eukaryota</taxon>
        <taxon>Viridiplantae</taxon>
        <taxon>Streptophyta</taxon>
        <taxon>Embryophyta</taxon>
        <taxon>Tracheophyta</taxon>
        <taxon>Spermatophyta</taxon>
        <taxon>Magnoliopsida</taxon>
        <taxon>eudicotyledons</taxon>
        <taxon>Gunneridae</taxon>
        <taxon>Pentapetalae</taxon>
        <taxon>rosids</taxon>
        <taxon>fabids</taxon>
        <taxon>Fabales</taxon>
        <taxon>Fabaceae</taxon>
        <taxon>Papilionoideae</taxon>
        <taxon>50 kb inversion clade</taxon>
        <taxon>NPAAA clade</taxon>
        <taxon>indigoferoid/millettioid clade</taxon>
        <taxon>Abreae</taxon>
        <taxon>Abrus</taxon>
    </lineage>
</organism>
<evidence type="ECO:0000256" key="1">
    <source>
        <dbReference type="ARBA" id="ARBA00022741"/>
    </source>
</evidence>
<reference evidence="8" key="1">
    <citation type="journal article" date="2019" name="Toxins">
        <title>Detection of Abrin-Like and Prepropulchellin-Like Toxin Genes and Transcripts Using Whole Genome Sequencing and Full-Length Transcript Sequencing of Abrus precatorius.</title>
        <authorList>
            <person name="Hovde B.T."/>
            <person name="Daligault H.E."/>
            <person name="Hanschen E.R."/>
            <person name="Kunde Y.A."/>
            <person name="Johnson M.B."/>
            <person name="Starkenburg S.R."/>
            <person name="Johnson S.L."/>
        </authorList>
    </citation>
    <scope>NUCLEOTIDE SEQUENCE [LARGE SCALE GENOMIC DNA]</scope>
</reference>